<dbReference type="NCBIfam" id="NF004670">
    <property type="entry name" value="PRK06009.1"/>
    <property type="match status" value="1"/>
</dbReference>
<keyword evidence="6" id="KW-1185">Reference proteome</keyword>
<evidence type="ECO:0000313" key="6">
    <source>
        <dbReference type="Proteomes" id="UP000281094"/>
    </source>
</evidence>
<keyword evidence="5" id="KW-0969">Cilium</keyword>
<dbReference type="RefSeq" id="WP_121645813.1">
    <property type="nucleotide sequence ID" value="NZ_RCWN01000001.1"/>
</dbReference>
<dbReference type="InterPro" id="IPR005648">
    <property type="entry name" value="FlgD"/>
</dbReference>
<evidence type="ECO:0000256" key="4">
    <source>
        <dbReference type="ARBA" id="ARBA00024746"/>
    </source>
</evidence>
<evidence type="ECO:0000256" key="1">
    <source>
        <dbReference type="ARBA" id="ARBA00010577"/>
    </source>
</evidence>
<evidence type="ECO:0000256" key="2">
    <source>
        <dbReference type="ARBA" id="ARBA00016013"/>
    </source>
</evidence>
<protein>
    <recommendedName>
        <fullName evidence="2">Basal-body rod modification protein FlgD</fullName>
    </recommendedName>
</protein>
<comment type="function">
    <text evidence="4">Required for flagellar hook formation. May act as a scaffolding protein.</text>
</comment>
<dbReference type="EMBL" id="RCWN01000001">
    <property type="protein sequence ID" value="RLQ88845.1"/>
    <property type="molecule type" value="Genomic_DNA"/>
</dbReference>
<keyword evidence="5" id="KW-0282">Flagellum</keyword>
<evidence type="ECO:0000313" key="5">
    <source>
        <dbReference type="EMBL" id="RLQ88845.1"/>
    </source>
</evidence>
<evidence type="ECO:0000256" key="3">
    <source>
        <dbReference type="ARBA" id="ARBA00022795"/>
    </source>
</evidence>
<dbReference type="AlphaFoldDB" id="A0A3L7JEU6"/>
<sequence length="132" mass="13572">MTSVSATQAAAGANTQPTSSATQNMVDYDMFLQLLVTQMKNQDPTSPADSMDYVAQLANFSNVEQGVQINAKLDQILAMSSLSEAGSLIGRTITGGDGISGVVAQVRLETSGPVAILEGGEEVAMSTGTVIS</sequence>
<gene>
    <name evidence="5" type="primary">flgD</name>
    <name evidence="5" type="ORF">D8780_12060</name>
</gene>
<keyword evidence="3" id="KW-1005">Bacterial flagellum biogenesis</keyword>
<dbReference type="Proteomes" id="UP000281094">
    <property type="component" value="Unassembled WGS sequence"/>
</dbReference>
<keyword evidence="5" id="KW-0966">Cell projection</keyword>
<name>A0A3L7JEU6_9HYPH</name>
<dbReference type="Pfam" id="PF03963">
    <property type="entry name" value="FlgD"/>
    <property type="match status" value="1"/>
</dbReference>
<dbReference type="GO" id="GO:0044781">
    <property type="term" value="P:bacterial-type flagellum organization"/>
    <property type="evidence" value="ECO:0007669"/>
    <property type="project" value="UniProtKB-KW"/>
</dbReference>
<proteinExistence type="inferred from homology"/>
<accession>A0A3L7JEU6</accession>
<comment type="similarity">
    <text evidence="1">Belongs to the FlgD family.</text>
</comment>
<reference evidence="5 6" key="1">
    <citation type="submission" date="2018-10" db="EMBL/GenBank/DDBJ databases">
        <title>Notoacmeibacter sp. M2BS9Y-3-1, whole genome shotgun sequence.</title>
        <authorList>
            <person name="Tuo L."/>
        </authorList>
    </citation>
    <scope>NUCLEOTIDE SEQUENCE [LARGE SCALE GENOMIC DNA]</scope>
    <source>
        <strain evidence="5 6">M2BS9Y-3-1</strain>
    </source>
</reference>
<organism evidence="5 6">
    <name type="scientific">Notoacmeibacter ruber</name>
    <dbReference type="NCBI Taxonomy" id="2670375"/>
    <lineage>
        <taxon>Bacteria</taxon>
        <taxon>Pseudomonadati</taxon>
        <taxon>Pseudomonadota</taxon>
        <taxon>Alphaproteobacteria</taxon>
        <taxon>Hyphomicrobiales</taxon>
        <taxon>Notoacmeibacteraceae</taxon>
        <taxon>Notoacmeibacter</taxon>
    </lineage>
</organism>
<comment type="caution">
    <text evidence="5">The sequence shown here is derived from an EMBL/GenBank/DDBJ whole genome shotgun (WGS) entry which is preliminary data.</text>
</comment>